<dbReference type="RefSeq" id="XP_038057392.1">
    <property type="nucleotide sequence ID" value="XM_038201464.1"/>
</dbReference>
<dbReference type="OMA" id="ECIKAND"/>
<accession>A0A914A0P3</accession>
<name>A0A914A0P3_PATMI</name>
<dbReference type="AlphaFoldDB" id="A0A914A0P3"/>
<organism evidence="3 4">
    <name type="scientific">Patiria miniata</name>
    <name type="common">Bat star</name>
    <name type="synonym">Asterina miniata</name>
    <dbReference type="NCBI Taxonomy" id="46514"/>
    <lineage>
        <taxon>Eukaryota</taxon>
        <taxon>Metazoa</taxon>
        <taxon>Echinodermata</taxon>
        <taxon>Eleutherozoa</taxon>
        <taxon>Asterozoa</taxon>
        <taxon>Asteroidea</taxon>
        <taxon>Valvatacea</taxon>
        <taxon>Valvatida</taxon>
        <taxon>Asterinidae</taxon>
        <taxon>Patiria</taxon>
    </lineage>
</organism>
<dbReference type="Proteomes" id="UP000887568">
    <property type="component" value="Unplaced"/>
</dbReference>
<protein>
    <recommendedName>
        <fullName evidence="2">DUF4440 domain-containing protein</fullName>
    </recommendedName>
</protein>
<dbReference type="InterPro" id="IPR027843">
    <property type="entry name" value="DUF4440"/>
</dbReference>
<proteinExistence type="predicted"/>
<keyword evidence="1" id="KW-0732">Signal</keyword>
<feature type="domain" description="DUF4440" evidence="2">
    <location>
        <begin position="49"/>
        <end position="154"/>
    </location>
</feature>
<dbReference type="GeneID" id="119728988"/>
<dbReference type="CDD" id="cd00531">
    <property type="entry name" value="NTF2_like"/>
    <property type="match status" value="1"/>
</dbReference>
<evidence type="ECO:0000313" key="4">
    <source>
        <dbReference type="Proteomes" id="UP000887568"/>
    </source>
</evidence>
<feature type="signal peptide" evidence="1">
    <location>
        <begin position="1"/>
        <end position="23"/>
    </location>
</feature>
<dbReference type="Pfam" id="PF14534">
    <property type="entry name" value="DUF4440"/>
    <property type="match status" value="1"/>
</dbReference>
<dbReference type="EnsemblMetazoa" id="XM_038201464.1">
    <property type="protein sequence ID" value="XP_038057392.1"/>
    <property type="gene ID" value="LOC119728988"/>
</dbReference>
<sequence>MSPVTACLLALLTVGFLVVKQDASVLQEVEADALAVEEAERATSVSDKITQLTQGMETCVDNEDMNCLLAYLDDNVRVMREHHPVQIGKTEARKHMKWIEHDFDATLEIKEITPSTDGSIVVERLKITMKFPNGTSIFNGKGVFVWKKVNNDYKVYIDIFNDN</sequence>
<evidence type="ECO:0000256" key="1">
    <source>
        <dbReference type="SAM" id="SignalP"/>
    </source>
</evidence>
<dbReference type="InterPro" id="IPR032710">
    <property type="entry name" value="NTF2-like_dom_sf"/>
</dbReference>
<reference evidence="3" key="1">
    <citation type="submission" date="2022-11" db="UniProtKB">
        <authorList>
            <consortium name="EnsemblMetazoa"/>
        </authorList>
    </citation>
    <scope>IDENTIFICATION</scope>
</reference>
<dbReference type="SUPFAM" id="SSF54427">
    <property type="entry name" value="NTF2-like"/>
    <property type="match status" value="1"/>
</dbReference>
<evidence type="ECO:0000313" key="3">
    <source>
        <dbReference type="EnsemblMetazoa" id="XP_038057392.1"/>
    </source>
</evidence>
<feature type="chain" id="PRO_5037711255" description="DUF4440 domain-containing protein" evidence="1">
    <location>
        <begin position="24"/>
        <end position="163"/>
    </location>
</feature>
<dbReference type="Gene3D" id="3.10.450.50">
    <property type="match status" value="1"/>
</dbReference>
<evidence type="ECO:0000259" key="2">
    <source>
        <dbReference type="Pfam" id="PF14534"/>
    </source>
</evidence>
<keyword evidence="4" id="KW-1185">Reference proteome</keyword>